<organism evidence="2 3">
    <name type="scientific">Septoria linicola</name>
    <dbReference type="NCBI Taxonomy" id="215465"/>
    <lineage>
        <taxon>Eukaryota</taxon>
        <taxon>Fungi</taxon>
        <taxon>Dikarya</taxon>
        <taxon>Ascomycota</taxon>
        <taxon>Pezizomycotina</taxon>
        <taxon>Dothideomycetes</taxon>
        <taxon>Dothideomycetidae</taxon>
        <taxon>Mycosphaerellales</taxon>
        <taxon>Mycosphaerellaceae</taxon>
        <taxon>Septoria</taxon>
    </lineage>
</organism>
<feature type="compositionally biased region" description="Basic and acidic residues" evidence="1">
    <location>
        <begin position="37"/>
        <end position="54"/>
    </location>
</feature>
<dbReference type="Proteomes" id="UP001056384">
    <property type="component" value="Chromosome 6"/>
</dbReference>
<feature type="compositionally biased region" description="Polar residues" evidence="1">
    <location>
        <begin position="56"/>
        <end position="66"/>
    </location>
</feature>
<gene>
    <name evidence="2" type="ORF">Slin15195_G080310</name>
</gene>
<name>A0A9Q9AS10_9PEZI</name>
<sequence length="197" mass="22229">MAIAPHLRRLAERQAASAATQSSRPPADPVVSAEQPSKLDNKTPQEQSSCRDESAEASSKTVSSPGFQREILPTTGRLLIRAARAEASRQSQDRKLVFYEGNYEAPLSNIEAILKPLGLWRRASSPLELIEQRKKEEKWDSTGVVEFFTTDPQALVVEFRGEDEYIADDDFEYTERNERDAYQIAYGACYKDVRAVW</sequence>
<keyword evidence="3" id="KW-1185">Reference proteome</keyword>
<feature type="compositionally biased region" description="Low complexity" evidence="1">
    <location>
        <begin position="13"/>
        <end position="25"/>
    </location>
</feature>
<dbReference type="EMBL" id="CP099423">
    <property type="protein sequence ID" value="USW54712.1"/>
    <property type="molecule type" value="Genomic_DNA"/>
</dbReference>
<protein>
    <submittedName>
        <fullName evidence="2">Uncharacterized protein</fullName>
    </submittedName>
</protein>
<reference evidence="2" key="1">
    <citation type="submission" date="2022-06" db="EMBL/GenBank/DDBJ databases">
        <title>Complete genome sequences of two strains of the flax pathogen Septoria linicola.</title>
        <authorList>
            <person name="Lapalu N."/>
            <person name="Simon A."/>
            <person name="Demenou B."/>
            <person name="Paumier D."/>
            <person name="Guillot M.-P."/>
            <person name="Gout L."/>
            <person name="Valade R."/>
        </authorList>
    </citation>
    <scope>NUCLEOTIDE SEQUENCE</scope>
    <source>
        <strain evidence="2">SE15195</strain>
    </source>
</reference>
<dbReference type="AlphaFoldDB" id="A0A9Q9AS10"/>
<evidence type="ECO:0000256" key="1">
    <source>
        <dbReference type="SAM" id="MobiDB-lite"/>
    </source>
</evidence>
<accession>A0A9Q9AS10</accession>
<proteinExistence type="predicted"/>
<dbReference type="OrthoDB" id="3642278at2759"/>
<evidence type="ECO:0000313" key="2">
    <source>
        <dbReference type="EMBL" id="USW54712.1"/>
    </source>
</evidence>
<evidence type="ECO:0000313" key="3">
    <source>
        <dbReference type="Proteomes" id="UP001056384"/>
    </source>
</evidence>
<feature type="region of interest" description="Disordered" evidence="1">
    <location>
        <begin position="10"/>
        <end position="67"/>
    </location>
</feature>